<protein>
    <recommendedName>
        <fullName evidence="9">C2H2-type domain-containing protein</fullName>
    </recommendedName>
</protein>
<evidence type="ECO:0000256" key="6">
    <source>
        <dbReference type="ARBA" id="ARBA00023242"/>
    </source>
</evidence>
<dbReference type="Pfam" id="PF00096">
    <property type="entry name" value="zf-C2H2"/>
    <property type="match status" value="1"/>
</dbReference>
<feature type="region of interest" description="Disordered" evidence="8">
    <location>
        <begin position="306"/>
        <end position="334"/>
    </location>
</feature>
<evidence type="ECO:0000256" key="1">
    <source>
        <dbReference type="ARBA" id="ARBA00004123"/>
    </source>
</evidence>
<feature type="region of interest" description="Disordered" evidence="8">
    <location>
        <begin position="603"/>
        <end position="629"/>
    </location>
</feature>
<keyword evidence="4 7" id="KW-0863">Zinc-finger</keyword>
<evidence type="ECO:0000313" key="11">
    <source>
        <dbReference type="Proteomes" id="UP000009027"/>
    </source>
</evidence>
<evidence type="ECO:0000256" key="4">
    <source>
        <dbReference type="ARBA" id="ARBA00022771"/>
    </source>
</evidence>
<keyword evidence="2" id="KW-0479">Metal-binding</keyword>
<dbReference type="GO" id="GO:0008270">
    <property type="term" value="F:zinc ion binding"/>
    <property type="evidence" value="ECO:0007669"/>
    <property type="project" value="UniProtKB-KW"/>
</dbReference>
<feature type="domain" description="C2H2-type" evidence="9">
    <location>
        <begin position="466"/>
        <end position="493"/>
    </location>
</feature>
<dbReference type="VEuPathDB" id="TriTrypDB:TvY486_0015390"/>
<evidence type="ECO:0000256" key="3">
    <source>
        <dbReference type="ARBA" id="ARBA00022737"/>
    </source>
</evidence>
<dbReference type="InterPro" id="IPR013087">
    <property type="entry name" value="Znf_C2H2_type"/>
</dbReference>
<dbReference type="SUPFAM" id="SSF57667">
    <property type="entry name" value="beta-beta-alpha zinc fingers"/>
    <property type="match status" value="2"/>
</dbReference>
<evidence type="ECO:0000256" key="7">
    <source>
        <dbReference type="PROSITE-ProRule" id="PRU00042"/>
    </source>
</evidence>
<feature type="domain" description="C2H2-type" evidence="9">
    <location>
        <begin position="236"/>
        <end position="258"/>
    </location>
</feature>
<evidence type="ECO:0000313" key="10">
    <source>
        <dbReference type="EMBL" id="CCD18837.1"/>
    </source>
</evidence>
<dbReference type="InterPro" id="IPR050888">
    <property type="entry name" value="ZnF_C2H2-type_TF"/>
</dbReference>
<dbReference type="GO" id="GO:0005634">
    <property type="term" value="C:nucleus"/>
    <property type="evidence" value="ECO:0007669"/>
    <property type="project" value="UniProtKB-SubCell"/>
</dbReference>
<name>F9WMS5_TRYVY</name>
<feature type="region of interest" description="Disordered" evidence="8">
    <location>
        <begin position="153"/>
        <end position="177"/>
    </location>
</feature>
<reference evidence="10 11" key="1">
    <citation type="journal article" date="2012" name="Proc. Natl. Acad. Sci. U.S.A.">
        <title>Antigenic diversity is generated by distinct evolutionary mechanisms in African trypanosome species.</title>
        <authorList>
            <person name="Jackson A.P."/>
            <person name="Berry A."/>
            <person name="Aslett M."/>
            <person name="Allison H.C."/>
            <person name="Burton P."/>
            <person name="Vavrova-Anderson J."/>
            <person name="Brown R."/>
            <person name="Browne H."/>
            <person name="Corton N."/>
            <person name="Hauser H."/>
            <person name="Gamble J."/>
            <person name="Gilderthorp R."/>
            <person name="Marcello L."/>
            <person name="McQuillan J."/>
            <person name="Otto T.D."/>
            <person name="Quail M.A."/>
            <person name="Sanders M.J."/>
            <person name="van Tonder A."/>
            <person name="Ginger M.L."/>
            <person name="Field M.C."/>
            <person name="Barry J.D."/>
            <person name="Hertz-Fowler C."/>
            <person name="Berriman M."/>
        </authorList>
    </citation>
    <scope>NUCLEOTIDE SEQUENCE</scope>
    <source>
        <strain evidence="10 11">Y486</strain>
    </source>
</reference>
<comment type="subcellular location">
    <subcellularLocation>
        <location evidence="1">Nucleus</location>
    </subcellularLocation>
</comment>
<organism evidence="10 11">
    <name type="scientific">Trypanosoma vivax (strain Y486)</name>
    <dbReference type="NCBI Taxonomy" id="1055687"/>
    <lineage>
        <taxon>Eukaryota</taxon>
        <taxon>Discoba</taxon>
        <taxon>Euglenozoa</taxon>
        <taxon>Kinetoplastea</taxon>
        <taxon>Metakinetoplastina</taxon>
        <taxon>Trypanosomatida</taxon>
        <taxon>Trypanosomatidae</taxon>
        <taxon>Trypanosoma</taxon>
        <taxon>Duttonella</taxon>
    </lineage>
</organism>
<keyword evidence="3" id="KW-0677">Repeat</keyword>
<keyword evidence="6" id="KW-0539">Nucleus</keyword>
<dbReference type="Gene3D" id="3.30.160.60">
    <property type="entry name" value="Classic Zinc Finger"/>
    <property type="match status" value="1"/>
</dbReference>
<feature type="compositionally biased region" description="Basic residues" evidence="8">
    <location>
        <begin position="613"/>
        <end position="623"/>
    </location>
</feature>
<dbReference type="InterPro" id="IPR036236">
    <property type="entry name" value="Znf_C2H2_sf"/>
</dbReference>
<feature type="compositionally biased region" description="Basic and acidic residues" evidence="8">
    <location>
        <begin position="325"/>
        <end position="334"/>
    </location>
</feature>
<dbReference type="PROSITE" id="PS50157">
    <property type="entry name" value="ZINC_FINGER_C2H2_2"/>
    <property type="match status" value="2"/>
</dbReference>
<dbReference type="PANTHER" id="PTHR24406">
    <property type="entry name" value="TRANSCRIPTIONAL REPRESSOR CTCFL-RELATED"/>
    <property type="match status" value="1"/>
</dbReference>
<dbReference type="Proteomes" id="UP000009027">
    <property type="component" value="Unassembled WGS sequence"/>
</dbReference>
<evidence type="ECO:0000256" key="8">
    <source>
        <dbReference type="SAM" id="MobiDB-lite"/>
    </source>
</evidence>
<sequence length="700" mass="78816">MALNTGLAAVEDAILRRIWDLILHIVRLRVSVNFQFVFSHCGVPRNEAADNAAEQGNAKPQSYPAWITDIVTGVERQVRNEMHRAFEEGRMPRTHRSALLGHVRPAPKHTKLDRLGESLLAQFGKGTSKHFGWLHRVLTRKTDRLECRWCSTQDTGSDAEGEQPSAEQVADSASAPDLGIATRQVDPIIWPLCDMSCARRQAGVVHLVKIHGLERDCALTLTKKARRAALLYKNGCACSVCGDDFERRVQLVEHMATHPPDVVPIVEERPKRPREEDATDVGNALEYLWHARKYTAHAWLRKHMLQKHPEKQLSSGPKAQDTPDSDGKAGQEEQEQREFVCQQCHRVLKSKTWLTRHKCEPTSIINSEGSNVAEQSVTVARPICRREYHYRWLLRHMLTKHPGHDESLRPQPRAKPKRKEMRSEAQSQGEGSGPLEPAGGGDGDAERPRKRPRVGRHTKEEEGRDYVCGRCGSAYKQWYSLVWHTRTHHKHATTVKRKMKDGTVAATPLLQRSLQCPYCPVKCALKRYLTMHLQAKHSQARREARHNSLKAECKESAPHLLECPSLRELRKKDGLGPLKDGELFFSAQLPSFLKELFKLESPAAPTPDEQKLRPGRTVKRHRSPTALDTTYSPSAAAKLIVVCTARGMRKRVLEAGSLTKAICLNFPLCEARMGFGLRSTSPAGLRSQMSSRELSAARAD</sequence>
<feature type="compositionally biased region" description="Polar residues" evidence="8">
    <location>
        <begin position="680"/>
        <end position="693"/>
    </location>
</feature>
<evidence type="ECO:0000259" key="9">
    <source>
        <dbReference type="PROSITE" id="PS50157"/>
    </source>
</evidence>
<accession>F9WMS5</accession>
<feature type="region of interest" description="Disordered" evidence="8">
    <location>
        <begin position="680"/>
        <end position="700"/>
    </location>
</feature>
<keyword evidence="11" id="KW-1185">Reference proteome</keyword>
<dbReference type="PROSITE" id="PS00028">
    <property type="entry name" value="ZINC_FINGER_C2H2_1"/>
    <property type="match status" value="3"/>
</dbReference>
<evidence type="ECO:0000256" key="2">
    <source>
        <dbReference type="ARBA" id="ARBA00022723"/>
    </source>
</evidence>
<gene>
    <name evidence="10" type="ORF">TvY486_0015390</name>
</gene>
<dbReference type="AlphaFoldDB" id="F9WMS5"/>
<dbReference type="EMBL" id="CAEX01002017">
    <property type="protein sequence ID" value="CCD18837.1"/>
    <property type="molecule type" value="Genomic_DNA"/>
</dbReference>
<evidence type="ECO:0000256" key="5">
    <source>
        <dbReference type="ARBA" id="ARBA00022833"/>
    </source>
</evidence>
<dbReference type="SMART" id="SM00355">
    <property type="entry name" value="ZnF_C2H2"/>
    <property type="match status" value="4"/>
</dbReference>
<feature type="region of interest" description="Disordered" evidence="8">
    <location>
        <begin position="402"/>
        <end position="462"/>
    </location>
</feature>
<keyword evidence="5" id="KW-0862">Zinc</keyword>
<proteinExistence type="predicted"/>